<evidence type="ECO:0000256" key="2">
    <source>
        <dbReference type="SAM" id="MobiDB-lite"/>
    </source>
</evidence>
<proteinExistence type="predicted"/>
<feature type="region of interest" description="Disordered" evidence="2">
    <location>
        <begin position="431"/>
        <end position="472"/>
    </location>
</feature>
<feature type="compositionally biased region" description="Basic residues" evidence="2">
    <location>
        <begin position="76"/>
        <end position="93"/>
    </location>
</feature>
<feature type="compositionally biased region" description="Basic residues" evidence="2">
    <location>
        <begin position="25"/>
        <end position="35"/>
    </location>
</feature>
<dbReference type="PANTHER" id="PTHR47711">
    <property type="entry name" value="PROTEIN PLASTID TRANSCRIPTIONALLY ACTIVE 16, CHLOROPLASTIC"/>
    <property type="match status" value="1"/>
</dbReference>
<gene>
    <name evidence="3" type="ORF">g.35153</name>
</gene>
<feature type="compositionally biased region" description="Basic residues" evidence="2">
    <location>
        <begin position="124"/>
        <end position="151"/>
    </location>
</feature>
<dbReference type="EMBL" id="GDJX01022058">
    <property type="protein sequence ID" value="JAT45878.1"/>
    <property type="molecule type" value="Transcribed_RNA"/>
</dbReference>
<feature type="region of interest" description="Disordered" evidence="2">
    <location>
        <begin position="200"/>
        <end position="230"/>
    </location>
</feature>
<reference evidence="3" key="1">
    <citation type="submission" date="2015-07" db="EMBL/GenBank/DDBJ databases">
        <title>Transcriptome Assembly of Anthurium amnicola.</title>
        <authorList>
            <person name="Suzuki J."/>
        </authorList>
    </citation>
    <scope>NUCLEOTIDE SEQUENCE</scope>
</reference>
<accession>A0A1D1XU03</accession>
<feature type="coiled-coil region" evidence="1">
    <location>
        <begin position="321"/>
        <end position="371"/>
    </location>
</feature>
<feature type="compositionally biased region" description="Basic and acidic residues" evidence="2">
    <location>
        <begin position="454"/>
        <end position="472"/>
    </location>
</feature>
<name>A0A1D1XU03_9ARAE</name>
<evidence type="ECO:0000256" key="1">
    <source>
        <dbReference type="SAM" id="Coils"/>
    </source>
</evidence>
<organism evidence="3">
    <name type="scientific">Anthurium amnicola</name>
    <dbReference type="NCBI Taxonomy" id="1678845"/>
    <lineage>
        <taxon>Eukaryota</taxon>
        <taxon>Viridiplantae</taxon>
        <taxon>Streptophyta</taxon>
        <taxon>Embryophyta</taxon>
        <taxon>Tracheophyta</taxon>
        <taxon>Spermatophyta</taxon>
        <taxon>Magnoliopsida</taxon>
        <taxon>Liliopsida</taxon>
        <taxon>Araceae</taxon>
        <taxon>Pothoideae</taxon>
        <taxon>Potheae</taxon>
        <taxon>Anthurium</taxon>
    </lineage>
</organism>
<feature type="compositionally biased region" description="Basic residues" evidence="2">
    <location>
        <begin position="51"/>
        <end position="65"/>
    </location>
</feature>
<feature type="compositionally biased region" description="Gly residues" evidence="2">
    <location>
        <begin position="100"/>
        <end position="114"/>
    </location>
</feature>
<feature type="region of interest" description="Disordered" evidence="2">
    <location>
        <begin position="1"/>
        <end position="166"/>
    </location>
</feature>
<protein>
    <submittedName>
        <fullName evidence="3">Uncharacterized protein</fullName>
    </submittedName>
</protein>
<evidence type="ECO:0000313" key="3">
    <source>
        <dbReference type="EMBL" id="JAT45878.1"/>
    </source>
</evidence>
<dbReference type="AlphaFoldDB" id="A0A1D1XU03"/>
<keyword evidence="1" id="KW-0175">Coiled coil</keyword>
<feature type="non-terminal residue" evidence="3">
    <location>
        <position position="1"/>
    </location>
</feature>
<dbReference type="PANTHER" id="PTHR47711:SF2">
    <property type="entry name" value="PROTEIN PLASTID TRANSCRIPTIONALLY ACTIVE 16, CHLOROPLASTIC"/>
    <property type="match status" value="1"/>
</dbReference>
<sequence>GEEEEEEATLLRRHRPRQVGGHQHTASRARRRQHPFHGPLLRQLAPQGPAHRLRRRRHGAGRRPHRPDAAPPGLLRPRRRPRARRRPGPRPGRRPVPNHLGGGVEAAERGGVGVPGRRVDRAGHRQRRQGGGHRRARRGRPRRGGHHRRRPPGGAGGAAGGRRPRRRRLRHLRWPAGAVHLQRARRHHLLLQQPPLPLPAAADGVGVPQEGGGGDGGPLHAPQGLPRRRLRGGGWRRVRRAGGDRRGRGHLERLQSMETKVMWFPARCFGVSKSQIASLVADVFSNTAVAENKVVEVSTSPSAPSKSVEELFSAIQEDGRRKAYQEALAKAKAEEEALVASVKAREDTEAAKKLEEEVKKLSEQEPRAARLAEEARQKAEVVGSSMESILTRAKGLGADFSWDKLSSQFSTAIAKKSEDAAESQVATVRGQAKARALPSQKAVVKQPVAKSKPRQPEPRAKPRQVEQKPEVKKVLGGLFKQETIYIDDD</sequence>